<evidence type="ECO:0000256" key="6">
    <source>
        <dbReference type="ARBA" id="ARBA00022989"/>
    </source>
</evidence>
<proteinExistence type="inferred from homology"/>
<keyword evidence="9" id="KW-1185">Reference proteome</keyword>
<dbReference type="Pfam" id="PF01032">
    <property type="entry name" value="FecCD"/>
    <property type="match status" value="1"/>
</dbReference>
<comment type="similarity">
    <text evidence="2">Belongs to the binding-protein-dependent transport system permease family. FecCD subfamily.</text>
</comment>
<dbReference type="GO" id="GO:0022857">
    <property type="term" value="F:transmembrane transporter activity"/>
    <property type="evidence" value="ECO:0007669"/>
    <property type="project" value="InterPro"/>
</dbReference>
<dbReference type="EMBL" id="POUA01000287">
    <property type="protein sequence ID" value="PZG34322.1"/>
    <property type="molecule type" value="Genomic_DNA"/>
</dbReference>
<keyword evidence="6" id="KW-1133">Transmembrane helix</keyword>
<evidence type="ECO:0000256" key="4">
    <source>
        <dbReference type="ARBA" id="ARBA00022475"/>
    </source>
</evidence>
<dbReference type="PANTHER" id="PTHR30472:SF24">
    <property type="entry name" value="FERRIC ENTEROBACTIN TRANSPORT SYSTEM PERMEASE PROTEIN FEPG"/>
    <property type="match status" value="1"/>
</dbReference>
<dbReference type="SUPFAM" id="SSF81345">
    <property type="entry name" value="ABC transporter involved in vitamin B12 uptake, BtuC"/>
    <property type="match status" value="1"/>
</dbReference>
<dbReference type="InterPro" id="IPR037294">
    <property type="entry name" value="ABC_BtuC-like"/>
</dbReference>
<comment type="caution">
    <text evidence="8">The sequence shown here is derived from an EMBL/GenBank/DDBJ whole genome shotgun (WGS) entry which is preliminary data.</text>
</comment>
<evidence type="ECO:0000256" key="2">
    <source>
        <dbReference type="ARBA" id="ARBA00007935"/>
    </source>
</evidence>
<evidence type="ECO:0000256" key="7">
    <source>
        <dbReference type="ARBA" id="ARBA00023136"/>
    </source>
</evidence>
<accession>A0A2W2FFC5</accession>
<dbReference type="InterPro" id="IPR000522">
    <property type="entry name" value="ABC_transptr_permease_BtuC"/>
</dbReference>
<protein>
    <recommendedName>
        <fullName evidence="10">Iron complex transport system permease protein</fullName>
    </recommendedName>
</protein>
<comment type="subcellular location">
    <subcellularLocation>
        <location evidence="1">Cell membrane</location>
        <topology evidence="1">Multi-pass membrane protein</topology>
    </subcellularLocation>
</comment>
<keyword evidence="5" id="KW-0812">Transmembrane</keyword>
<evidence type="ECO:0000256" key="3">
    <source>
        <dbReference type="ARBA" id="ARBA00022448"/>
    </source>
</evidence>
<sequence>MLLADVVRVLAGGGDAGQRFIIMELRVPRGLDGLLVGAALGVSGALFQSVTRNPLGSPDIVGVGNGAATGALLLQGADVAAQWAVPSIEVPAGLARGLTGGAYLAWPLTRRRRF</sequence>
<dbReference type="Proteomes" id="UP000248544">
    <property type="component" value="Unassembled WGS sequence"/>
</dbReference>
<keyword evidence="7" id="KW-0472">Membrane</keyword>
<evidence type="ECO:0000256" key="5">
    <source>
        <dbReference type="ARBA" id="ARBA00022692"/>
    </source>
</evidence>
<keyword evidence="4" id="KW-1003">Cell membrane</keyword>
<evidence type="ECO:0000256" key="1">
    <source>
        <dbReference type="ARBA" id="ARBA00004651"/>
    </source>
</evidence>
<dbReference type="GO" id="GO:0005886">
    <property type="term" value="C:plasma membrane"/>
    <property type="evidence" value="ECO:0007669"/>
    <property type="project" value="UniProtKB-SubCell"/>
</dbReference>
<gene>
    <name evidence="8" type="ORF">C1I98_28305</name>
</gene>
<dbReference type="GO" id="GO:0033214">
    <property type="term" value="P:siderophore-iron import into cell"/>
    <property type="evidence" value="ECO:0007669"/>
    <property type="project" value="TreeGrafter"/>
</dbReference>
<reference evidence="8 9" key="1">
    <citation type="submission" date="2018-01" db="EMBL/GenBank/DDBJ databases">
        <title>Draft genome sequence of Sphaerisporangium sp. 7K107.</title>
        <authorList>
            <person name="Sahin N."/>
            <person name="Saygin H."/>
            <person name="Ay H."/>
        </authorList>
    </citation>
    <scope>NUCLEOTIDE SEQUENCE [LARGE SCALE GENOMIC DNA]</scope>
    <source>
        <strain evidence="8 9">7K107</strain>
    </source>
</reference>
<organism evidence="8 9">
    <name type="scientific">Spongiactinospora gelatinilytica</name>
    <dbReference type="NCBI Taxonomy" id="2666298"/>
    <lineage>
        <taxon>Bacteria</taxon>
        <taxon>Bacillati</taxon>
        <taxon>Actinomycetota</taxon>
        <taxon>Actinomycetes</taxon>
        <taxon>Streptosporangiales</taxon>
        <taxon>Streptosporangiaceae</taxon>
        <taxon>Spongiactinospora</taxon>
    </lineage>
</organism>
<dbReference type="PANTHER" id="PTHR30472">
    <property type="entry name" value="FERRIC ENTEROBACTIN TRANSPORT SYSTEM PERMEASE PROTEIN"/>
    <property type="match status" value="1"/>
</dbReference>
<dbReference type="Gene3D" id="1.10.3470.10">
    <property type="entry name" value="ABC transporter involved in vitamin B12 uptake, BtuC"/>
    <property type="match status" value="2"/>
</dbReference>
<dbReference type="AlphaFoldDB" id="A0A2W2FFC5"/>
<name>A0A2W2FFC5_9ACTN</name>
<evidence type="ECO:0008006" key="10">
    <source>
        <dbReference type="Google" id="ProtNLM"/>
    </source>
</evidence>
<keyword evidence="3" id="KW-0813">Transport</keyword>
<evidence type="ECO:0000313" key="9">
    <source>
        <dbReference type="Proteomes" id="UP000248544"/>
    </source>
</evidence>
<evidence type="ECO:0000313" key="8">
    <source>
        <dbReference type="EMBL" id="PZG34322.1"/>
    </source>
</evidence>